<evidence type="ECO:0000256" key="1">
    <source>
        <dbReference type="SAM" id="MobiDB-lite"/>
    </source>
</evidence>
<gene>
    <name evidence="2" type="ORF">KN1_08930</name>
</gene>
<dbReference type="AlphaFoldDB" id="A0A8D5U520"/>
<protein>
    <submittedName>
        <fullName evidence="2">Uncharacterized protein</fullName>
    </submittedName>
</protein>
<accession>A0A8D5U520</accession>
<dbReference type="KEGG" id="csty:KN1_08930"/>
<dbReference type="RefSeq" id="WP_221289604.1">
    <property type="nucleotide sequence ID" value="NZ_AP024597.1"/>
</dbReference>
<reference evidence="2 3" key="1">
    <citation type="submission" date="2021-04" db="EMBL/GenBank/DDBJ databases">
        <title>Complete genome sequence of Stygiolobus sp. KN-1.</title>
        <authorList>
            <person name="Nakamura K."/>
            <person name="Sakai H."/>
            <person name="Kurosawa N."/>
        </authorList>
    </citation>
    <scope>NUCLEOTIDE SEQUENCE [LARGE SCALE GENOMIC DNA]</scope>
    <source>
        <strain evidence="2 3">KN-1</strain>
    </source>
</reference>
<organism evidence="2 3">
    <name type="scientific">Stygiolobus caldivivus</name>
    <dbReference type="NCBI Taxonomy" id="2824673"/>
    <lineage>
        <taxon>Archaea</taxon>
        <taxon>Thermoproteota</taxon>
        <taxon>Thermoprotei</taxon>
        <taxon>Sulfolobales</taxon>
        <taxon>Sulfolobaceae</taxon>
        <taxon>Stygiolobus</taxon>
    </lineage>
</organism>
<sequence length="59" mass="6288">MTPHTGVGYAQKGDRGYVSPVSLGSRGAHDPPSVKPSGWLRAKSLYSIMIGGKMIEMKV</sequence>
<evidence type="ECO:0000313" key="3">
    <source>
        <dbReference type="Proteomes" id="UP000825123"/>
    </source>
</evidence>
<dbReference type="Proteomes" id="UP000825123">
    <property type="component" value="Chromosome"/>
</dbReference>
<dbReference type="GeneID" id="66162645"/>
<feature type="region of interest" description="Disordered" evidence="1">
    <location>
        <begin position="1"/>
        <end position="35"/>
    </location>
</feature>
<evidence type="ECO:0000313" key="2">
    <source>
        <dbReference type="EMBL" id="BCU69596.1"/>
    </source>
</evidence>
<dbReference type="EMBL" id="AP024597">
    <property type="protein sequence ID" value="BCU69596.1"/>
    <property type="molecule type" value="Genomic_DNA"/>
</dbReference>
<proteinExistence type="predicted"/>
<keyword evidence="3" id="KW-1185">Reference proteome</keyword>
<name>A0A8D5U520_9CREN</name>